<feature type="region of interest" description="Disordered" evidence="1">
    <location>
        <begin position="1"/>
        <end position="46"/>
    </location>
</feature>
<organism evidence="2 3">
    <name type="scientific">Carbonactinospora thermoautotrophica</name>
    <dbReference type="NCBI Taxonomy" id="1469144"/>
    <lineage>
        <taxon>Bacteria</taxon>
        <taxon>Bacillati</taxon>
        <taxon>Actinomycetota</taxon>
        <taxon>Actinomycetes</taxon>
        <taxon>Kitasatosporales</taxon>
        <taxon>Carbonactinosporaceae</taxon>
        <taxon>Carbonactinospora</taxon>
    </lineage>
</organism>
<evidence type="ECO:0000256" key="1">
    <source>
        <dbReference type="SAM" id="MobiDB-lite"/>
    </source>
</evidence>
<dbReference type="Proteomes" id="UP000070188">
    <property type="component" value="Unassembled WGS sequence"/>
</dbReference>
<feature type="compositionally biased region" description="Polar residues" evidence="1">
    <location>
        <begin position="1"/>
        <end position="27"/>
    </location>
</feature>
<comment type="caution">
    <text evidence="2">The sequence shown here is derived from an EMBL/GenBank/DDBJ whole genome shotgun (WGS) entry which is preliminary data.</text>
</comment>
<evidence type="ECO:0000313" key="2">
    <source>
        <dbReference type="EMBL" id="KWW99464.1"/>
    </source>
</evidence>
<keyword evidence="3" id="KW-1185">Reference proteome</keyword>
<sequence>MILGTNSPSITSHWIRSTPACSSARHSSPNREKSAGKTDGTIRGRGADGCIQDLLCLHPRNTVGPATVPPTPPPVGTTGGTAPPPFLAEKIKSLVMLPTWQTDRCGSYSSTTTRWCSRGSKRC</sequence>
<reference evidence="3" key="1">
    <citation type="submission" date="2015-04" db="EMBL/GenBank/DDBJ databases">
        <title>Physiological reanalysis, assessment of diazotrophy, and genome sequences of multiple isolates of Streptomyces thermoautotrophicus.</title>
        <authorList>
            <person name="MacKellar D.C."/>
            <person name="Lieber L."/>
            <person name="Norman J."/>
            <person name="Bolger A."/>
            <person name="Tobin C."/>
            <person name="Murray J.W."/>
            <person name="Chang R."/>
            <person name="Ford T."/>
            <person name="Nguyen P.Q."/>
            <person name="Woodward J."/>
            <person name="Permingeat H."/>
            <person name="Joshi N.S."/>
            <person name="Silver P.A."/>
            <person name="Usadel B."/>
            <person name="Rutherford A.W."/>
            <person name="Friesen M."/>
            <person name="Prell J."/>
        </authorList>
    </citation>
    <scope>NUCLEOTIDE SEQUENCE [LARGE SCALE GENOMIC DNA]</scope>
    <source>
        <strain evidence="3">H1</strain>
    </source>
</reference>
<dbReference type="AlphaFoldDB" id="A0A132MNM2"/>
<feature type="compositionally biased region" description="Basic and acidic residues" evidence="1">
    <location>
        <begin position="29"/>
        <end position="46"/>
    </location>
</feature>
<name>A0A132MNM2_9ACTN</name>
<dbReference type="STRING" id="1469144.LI90_1099"/>
<proteinExistence type="predicted"/>
<protein>
    <submittedName>
        <fullName evidence="2">Uncharacterized protein</fullName>
    </submittedName>
</protein>
<accession>A0A132MNM2</accession>
<gene>
    <name evidence="2" type="ORF">LI90_1099</name>
</gene>
<evidence type="ECO:0000313" key="3">
    <source>
        <dbReference type="Proteomes" id="UP000070188"/>
    </source>
</evidence>
<dbReference type="EMBL" id="LAXD01000001">
    <property type="protein sequence ID" value="KWW99464.1"/>
    <property type="molecule type" value="Genomic_DNA"/>
</dbReference>
<feature type="region of interest" description="Disordered" evidence="1">
    <location>
        <begin position="62"/>
        <end position="85"/>
    </location>
</feature>